<dbReference type="Gramene" id="OMO60312">
    <property type="protein sequence ID" value="OMO60312"/>
    <property type="gene ID" value="CCACVL1_24252"/>
</dbReference>
<organism evidence="2 3">
    <name type="scientific">Corchorus capsularis</name>
    <name type="common">Jute</name>
    <dbReference type="NCBI Taxonomy" id="210143"/>
    <lineage>
        <taxon>Eukaryota</taxon>
        <taxon>Viridiplantae</taxon>
        <taxon>Streptophyta</taxon>
        <taxon>Embryophyta</taxon>
        <taxon>Tracheophyta</taxon>
        <taxon>Spermatophyta</taxon>
        <taxon>Magnoliopsida</taxon>
        <taxon>eudicotyledons</taxon>
        <taxon>Gunneridae</taxon>
        <taxon>Pentapetalae</taxon>
        <taxon>rosids</taxon>
        <taxon>malvids</taxon>
        <taxon>Malvales</taxon>
        <taxon>Malvaceae</taxon>
        <taxon>Grewioideae</taxon>
        <taxon>Apeibeae</taxon>
        <taxon>Corchorus</taxon>
    </lineage>
</organism>
<name>A0A1R3GQG5_COCAP</name>
<feature type="compositionally biased region" description="Basic and acidic residues" evidence="1">
    <location>
        <begin position="99"/>
        <end position="110"/>
    </location>
</feature>
<dbReference type="Proteomes" id="UP000188268">
    <property type="component" value="Unassembled WGS sequence"/>
</dbReference>
<keyword evidence="3" id="KW-1185">Reference proteome</keyword>
<feature type="compositionally biased region" description="Polar residues" evidence="1">
    <location>
        <begin position="111"/>
        <end position="122"/>
    </location>
</feature>
<evidence type="ECO:0000313" key="3">
    <source>
        <dbReference type="Proteomes" id="UP000188268"/>
    </source>
</evidence>
<gene>
    <name evidence="2" type="ORF">CCACVL1_24252</name>
</gene>
<dbReference type="EMBL" id="AWWV01013720">
    <property type="protein sequence ID" value="OMO60312.1"/>
    <property type="molecule type" value="Genomic_DNA"/>
</dbReference>
<proteinExistence type="predicted"/>
<feature type="region of interest" description="Disordered" evidence="1">
    <location>
        <begin position="99"/>
        <end position="123"/>
    </location>
</feature>
<protein>
    <submittedName>
        <fullName evidence="2">Uncharacterized protein</fullName>
    </submittedName>
</protein>
<evidence type="ECO:0000313" key="2">
    <source>
        <dbReference type="EMBL" id="OMO60312.1"/>
    </source>
</evidence>
<accession>A0A1R3GQG5</accession>
<comment type="caution">
    <text evidence="2">The sequence shown here is derived from an EMBL/GenBank/DDBJ whole genome shotgun (WGS) entry which is preliminary data.</text>
</comment>
<reference evidence="2 3" key="1">
    <citation type="submission" date="2013-09" db="EMBL/GenBank/DDBJ databases">
        <title>Corchorus capsularis genome sequencing.</title>
        <authorList>
            <person name="Alam M."/>
            <person name="Haque M.S."/>
            <person name="Islam M.S."/>
            <person name="Emdad E.M."/>
            <person name="Islam M.M."/>
            <person name="Ahmed B."/>
            <person name="Halim A."/>
            <person name="Hossen Q.M.M."/>
            <person name="Hossain M.Z."/>
            <person name="Ahmed R."/>
            <person name="Khan M.M."/>
            <person name="Islam R."/>
            <person name="Rashid M.M."/>
            <person name="Khan S.A."/>
            <person name="Rahman M.S."/>
            <person name="Alam M."/>
        </authorList>
    </citation>
    <scope>NUCLEOTIDE SEQUENCE [LARGE SCALE GENOMIC DNA]</scope>
    <source>
        <strain evidence="3">cv. CVL-1</strain>
        <tissue evidence="2">Whole seedling</tissue>
    </source>
</reference>
<dbReference type="AlphaFoldDB" id="A0A1R3GQG5"/>
<evidence type="ECO:0000256" key="1">
    <source>
        <dbReference type="SAM" id="MobiDB-lite"/>
    </source>
</evidence>
<feature type="region of interest" description="Disordered" evidence="1">
    <location>
        <begin position="49"/>
        <end position="86"/>
    </location>
</feature>
<sequence length="141" mass="16026">MGNRLIDSIQTTPMETQAQNVIEPEATIIPGEHRIHHLHRILNWHRRLRNQMKDPPPTQDLELAQEAQKLDEGAEQEQPSKPTYLSARLSRIAEYSKAKLEKGSKIDRSSDTSFRPKNTSKQRAAGRVEVCFDHCFGATVA</sequence>